<accession>A0A8T0E0D3</accession>
<sequence>MALCVMNPVETRDSNVNKYALKLLGISNKELTDEEILECLSMYIKPSSIEALLFDSFNNFYVLFLNNIDSTCRLVGKTLEFQSHCIDIYPLLDCFLIDNVYPCIKNDELRDIFRAFGNVFTVSNHHIVPNSSKFSHVLSGKREITFLLPGKESSIYIPLNVVHSPYSFHVRKFCCACLTEGHSVLHCPDIEHDEDMQKIKHDDNDSGGELDFIIKSEDINLFEDYKVEDPVPESQFCHYSVGRKWKTAAAGTSKESKEPPQDMPENNIVNTKKGNETKPDDVAMTASQEVNTKKSIETKPDDVPMNMSQEGKHKKQKIDNGNDLTKVVSSSSVCRFSSKFAHVVQHTVRKSMTVLPPLAEELINEVCGTCIIEANVIKQMVVTDGRWKSEIIKFAFNYVESLVDLLKFLKQIMKRCRKDEKYVCLQGPFTNKRASIDDFWLNGTARAPGTEVFPEPKDVPVFCPLQVMICHLALYQTLRKAEK</sequence>
<dbReference type="Proteomes" id="UP000807504">
    <property type="component" value="Unassembled WGS sequence"/>
</dbReference>
<evidence type="ECO:0000313" key="2">
    <source>
        <dbReference type="EMBL" id="KAF8763411.1"/>
    </source>
</evidence>
<feature type="region of interest" description="Disordered" evidence="1">
    <location>
        <begin position="249"/>
        <end position="317"/>
    </location>
</feature>
<dbReference type="EMBL" id="JABXBU010002231">
    <property type="protein sequence ID" value="KAF8763411.1"/>
    <property type="molecule type" value="Genomic_DNA"/>
</dbReference>
<protein>
    <submittedName>
        <fullName evidence="2">Uncharacterized protein</fullName>
    </submittedName>
</protein>
<reference evidence="2" key="1">
    <citation type="journal article" date="2020" name="bioRxiv">
        <title>Chromosome-level reference genome of the European wasp spider Argiope bruennichi: a resource for studies on range expansion and evolutionary adaptation.</title>
        <authorList>
            <person name="Sheffer M.M."/>
            <person name="Hoppe A."/>
            <person name="Krehenwinkel H."/>
            <person name="Uhl G."/>
            <person name="Kuss A.W."/>
            <person name="Jensen L."/>
            <person name="Jensen C."/>
            <person name="Gillespie R.G."/>
            <person name="Hoff K.J."/>
            <person name="Prost S."/>
        </authorList>
    </citation>
    <scope>NUCLEOTIDE SEQUENCE</scope>
</reference>
<feature type="compositionally biased region" description="Basic and acidic residues" evidence="1">
    <location>
        <begin position="291"/>
        <end position="302"/>
    </location>
</feature>
<keyword evidence="3" id="KW-1185">Reference proteome</keyword>
<comment type="caution">
    <text evidence="2">The sequence shown here is derived from an EMBL/GenBank/DDBJ whole genome shotgun (WGS) entry which is preliminary data.</text>
</comment>
<organism evidence="2 3">
    <name type="scientific">Argiope bruennichi</name>
    <name type="common">Wasp spider</name>
    <name type="synonym">Aranea bruennichi</name>
    <dbReference type="NCBI Taxonomy" id="94029"/>
    <lineage>
        <taxon>Eukaryota</taxon>
        <taxon>Metazoa</taxon>
        <taxon>Ecdysozoa</taxon>
        <taxon>Arthropoda</taxon>
        <taxon>Chelicerata</taxon>
        <taxon>Arachnida</taxon>
        <taxon>Araneae</taxon>
        <taxon>Araneomorphae</taxon>
        <taxon>Entelegynae</taxon>
        <taxon>Araneoidea</taxon>
        <taxon>Araneidae</taxon>
        <taxon>Argiope</taxon>
    </lineage>
</organism>
<evidence type="ECO:0000256" key="1">
    <source>
        <dbReference type="SAM" id="MobiDB-lite"/>
    </source>
</evidence>
<name>A0A8T0E0D3_ARGBR</name>
<reference evidence="2" key="2">
    <citation type="submission" date="2020-06" db="EMBL/GenBank/DDBJ databases">
        <authorList>
            <person name="Sheffer M."/>
        </authorList>
    </citation>
    <scope>NUCLEOTIDE SEQUENCE</scope>
</reference>
<proteinExistence type="predicted"/>
<dbReference type="AlphaFoldDB" id="A0A8T0E0D3"/>
<gene>
    <name evidence="2" type="ORF">HNY73_021599</name>
</gene>
<evidence type="ECO:0000313" key="3">
    <source>
        <dbReference type="Proteomes" id="UP000807504"/>
    </source>
</evidence>